<accession>A0A4Y7QAH8</accession>
<name>A0A4Y7QAH8_9AGAM</name>
<feature type="domain" description="Peptidase M20 dimerisation" evidence="3">
    <location>
        <begin position="203"/>
        <end position="295"/>
    </location>
</feature>
<dbReference type="FunFam" id="3.30.70.360:FF:000004">
    <property type="entry name" value="Peptidase M20 domain-containing protein 2"/>
    <property type="match status" value="1"/>
</dbReference>
<protein>
    <recommendedName>
        <fullName evidence="2">Peptidase M20 domain-containing protein 2</fullName>
    </recommendedName>
</protein>
<keyword evidence="5" id="KW-1185">Reference proteome</keyword>
<dbReference type="AlphaFoldDB" id="A0A4Y7QAH8"/>
<evidence type="ECO:0000256" key="2">
    <source>
        <dbReference type="PIRNR" id="PIRNR037226"/>
    </source>
</evidence>
<dbReference type="InterPro" id="IPR052030">
    <property type="entry name" value="Peptidase_M20/M20A_hydrolases"/>
</dbReference>
<dbReference type="PIRSF" id="PIRSF037226">
    <property type="entry name" value="Amidohydrolase_ACY1L2_prd"/>
    <property type="match status" value="1"/>
</dbReference>
<dbReference type="PANTHER" id="PTHR30575:SF0">
    <property type="entry name" value="XAA-ARG DIPEPTIDASE"/>
    <property type="match status" value="1"/>
</dbReference>
<reference evidence="4 5" key="1">
    <citation type="submission" date="2018-06" db="EMBL/GenBank/DDBJ databases">
        <title>A transcriptomic atlas of mushroom development highlights an independent origin of complex multicellularity.</title>
        <authorList>
            <consortium name="DOE Joint Genome Institute"/>
            <person name="Krizsan K."/>
            <person name="Almasi E."/>
            <person name="Merenyi Z."/>
            <person name="Sahu N."/>
            <person name="Viragh M."/>
            <person name="Koszo T."/>
            <person name="Mondo S."/>
            <person name="Kiss B."/>
            <person name="Balint B."/>
            <person name="Kues U."/>
            <person name="Barry K."/>
            <person name="Hegedus J.C."/>
            <person name="Henrissat B."/>
            <person name="Johnson J."/>
            <person name="Lipzen A."/>
            <person name="Ohm R."/>
            <person name="Nagy I."/>
            <person name="Pangilinan J."/>
            <person name="Yan J."/>
            <person name="Xiong Y."/>
            <person name="Grigoriev I.V."/>
            <person name="Hibbett D.S."/>
            <person name="Nagy L.G."/>
        </authorList>
    </citation>
    <scope>NUCLEOTIDE SEQUENCE [LARGE SCALE GENOMIC DNA]</scope>
    <source>
        <strain evidence="4 5">SZMC22713</strain>
    </source>
</reference>
<dbReference type="EMBL" id="ML170168">
    <property type="protein sequence ID" value="TDL23869.1"/>
    <property type="molecule type" value="Genomic_DNA"/>
</dbReference>
<dbReference type="OrthoDB" id="6119954at2759"/>
<dbReference type="NCBIfam" id="TIGR01891">
    <property type="entry name" value="amidohydrolases"/>
    <property type="match status" value="1"/>
</dbReference>
<sequence length="423" mass="45304">MSIPRSGEIERKIGSDPSSIGLTENEIYNPAVLETIEKALYDLDGELRDLSLKIHGHPELQFEERYAHDTLSSFMDSHGFKTTTHYLMETAWRAEFVHGNGGRVLGINSEMDALPGIGHACGHNLIAISGVGIALAVKAAMEKHDISGRIVLLGTPAEEGGGGKITLIERGGFKDMDVCLMSHPGPGPQNSIGLGSCLASQTITVEYVGHSAHAAASPWEGQNALDAVVLAYSSVSMLRQQIKPNHRVHGVIEGKDWAPNIIPDYAKMRWRARAPSSTELNDLVKRLKACFEAAAIATSCKVTIGTSQAYLDLRQNAALAGHFASTVKNRYHTLITDAPGAIGGSTDFGNVTHELPAIHPSFAIPTEPNGGNHTTLFADAARTSEAHKATMDVTKGLALTGLRVLADHAFYDTVKKSFDESLA</sequence>
<dbReference type="SUPFAM" id="SSF53187">
    <property type="entry name" value="Zn-dependent exopeptidases"/>
    <property type="match status" value="1"/>
</dbReference>
<dbReference type="PANTHER" id="PTHR30575">
    <property type="entry name" value="PEPTIDASE M20"/>
    <property type="match status" value="1"/>
</dbReference>
<dbReference type="SUPFAM" id="SSF55031">
    <property type="entry name" value="Bacterial exopeptidase dimerisation domain"/>
    <property type="match status" value="1"/>
</dbReference>
<dbReference type="VEuPathDB" id="FungiDB:BD410DRAFT_786535"/>
<dbReference type="GO" id="GO:0016805">
    <property type="term" value="F:dipeptidase activity"/>
    <property type="evidence" value="ECO:0007669"/>
    <property type="project" value="InterPro"/>
</dbReference>
<organism evidence="4 5">
    <name type="scientific">Rickenella mellea</name>
    <dbReference type="NCBI Taxonomy" id="50990"/>
    <lineage>
        <taxon>Eukaryota</taxon>
        <taxon>Fungi</taxon>
        <taxon>Dikarya</taxon>
        <taxon>Basidiomycota</taxon>
        <taxon>Agaricomycotina</taxon>
        <taxon>Agaricomycetes</taxon>
        <taxon>Hymenochaetales</taxon>
        <taxon>Rickenellaceae</taxon>
        <taxon>Rickenella</taxon>
    </lineage>
</organism>
<dbReference type="Pfam" id="PF07687">
    <property type="entry name" value="M20_dimer"/>
    <property type="match status" value="1"/>
</dbReference>
<gene>
    <name evidence="4" type="ORF">BD410DRAFT_786535</name>
</gene>
<dbReference type="InterPro" id="IPR017439">
    <property type="entry name" value="Amidohydrolase"/>
</dbReference>
<dbReference type="Gene3D" id="3.30.70.360">
    <property type="match status" value="1"/>
</dbReference>
<dbReference type="InterPro" id="IPR017144">
    <property type="entry name" value="Xaa-Arg_dipeptidase"/>
</dbReference>
<dbReference type="InterPro" id="IPR002933">
    <property type="entry name" value="Peptidase_M20"/>
</dbReference>
<dbReference type="InterPro" id="IPR036264">
    <property type="entry name" value="Bact_exopeptidase_dim_dom"/>
</dbReference>
<evidence type="ECO:0000256" key="1">
    <source>
        <dbReference type="ARBA" id="ARBA00006247"/>
    </source>
</evidence>
<comment type="similarity">
    <text evidence="1 2">Belongs to the peptidase M20A family.</text>
</comment>
<dbReference type="STRING" id="50990.A0A4Y7QAH8"/>
<evidence type="ECO:0000313" key="4">
    <source>
        <dbReference type="EMBL" id="TDL23869.1"/>
    </source>
</evidence>
<proteinExistence type="inferred from homology"/>
<dbReference type="InterPro" id="IPR011650">
    <property type="entry name" value="Peptidase_M20_dimer"/>
</dbReference>
<evidence type="ECO:0000313" key="5">
    <source>
        <dbReference type="Proteomes" id="UP000294933"/>
    </source>
</evidence>
<evidence type="ECO:0000259" key="3">
    <source>
        <dbReference type="Pfam" id="PF07687"/>
    </source>
</evidence>
<dbReference type="Pfam" id="PF01546">
    <property type="entry name" value="Peptidase_M20"/>
    <property type="match status" value="1"/>
</dbReference>
<dbReference type="CDD" id="cd05672">
    <property type="entry name" value="M20_ACY1L2-like"/>
    <property type="match status" value="1"/>
</dbReference>
<dbReference type="Gene3D" id="3.40.630.10">
    <property type="entry name" value="Zn peptidases"/>
    <property type="match status" value="1"/>
</dbReference>
<dbReference type="Proteomes" id="UP000294933">
    <property type="component" value="Unassembled WGS sequence"/>
</dbReference>